<organism evidence="1 2">
    <name type="scientific">Hymenobacter ginkgonis</name>
    <dbReference type="NCBI Taxonomy" id="2682976"/>
    <lineage>
        <taxon>Bacteria</taxon>
        <taxon>Pseudomonadati</taxon>
        <taxon>Bacteroidota</taxon>
        <taxon>Cytophagia</taxon>
        <taxon>Cytophagales</taxon>
        <taxon>Hymenobacteraceae</taxon>
        <taxon>Hymenobacter</taxon>
    </lineage>
</organism>
<evidence type="ECO:0000313" key="1">
    <source>
        <dbReference type="EMBL" id="MVN77039.1"/>
    </source>
</evidence>
<comment type="caution">
    <text evidence="1">The sequence shown here is derived from an EMBL/GenBank/DDBJ whole genome shotgun (WGS) entry which is preliminary data.</text>
</comment>
<keyword evidence="2" id="KW-1185">Reference proteome</keyword>
<gene>
    <name evidence="1" type="ORF">GO988_11950</name>
</gene>
<proteinExistence type="predicted"/>
<reference evidence="1 2" key="1">
    <citation type="submission" date="2019-12" db="EMBL/GenBank/DDBJ databases">
        <title>Hymenobacter sp. HMF4947 Genome sequencing and assembly.</title>
        <authorList>
            <person name="Kang H."/>
            <person name="Cha I."/>
            <person name="Kim H."/>
            <person name="Joh K."/>
        </authorList>
    </citation>
    <scope>NUCLEOTIDE SEQUENCE [LARGE SCALE GENOMIC DNA]</scope>
    <source>
        <strain evidence="1 2">HMF4947</strain>
    </source>
</reference>
<protein>
    <submittedName>
        <fullName evidence="1">Uncharacterized protein</fullName>
    </submittedName>
</protein>
<dbReference type="Proteomes" id="UP000441336">
    <property type="component" value="Unassembled WGS sequence"/>
</dbReference>
<accession>A0A7K1TF55</accession>
<evidence type="ECO:0000313" key="2">
    <source>
        <dbReference type="Proteomes" id="UP000441336"/>
    </source>
</evidence>
<name>A0A7K1TF55_9BACT</name>
<dbReference type="RefSeq" id="WP_157565688.1">
    <property type="nucleotide sequence ID" value="NZ_WQKZ01000003.1"/>
</dbReference>
<dbReference type="EMBL" id="WQKZ01000003">
    <property type="protein sequence ID" value="MVN77039.1"/>
    <property type="molecule type" value="Genomic_DNA"/>
</dbReference>
<sequence length="56" mass="6109">MKHTLPIATGGLNLTPATATPSPTVPSVPVYIHQLYDRYIAGEISWSEVCRLQASR</sequence>
<dbReference type="AlphaFoldDB" id="A0A7K1TF55"/>